<keyword evidence="8" id="KW-0732">Signal</keyword>
<dbReference type="Pfam" id="PF12607">
    <property type="entry name" value="DUF3772"/>
    <property type="match status" value="1"/>
</dbReference>
<dbReference type="InterPro" id="IPR006685">
    <property type="entry name" value="MscS_channel_2nd"/>
</dbReference>
<evidence type="ECO:0000256" key="6">
    <source>
        <dbReference type="ARBA" id="ARBA00023136"/>
    </source>
</evidence>
<feature type="transmembrane region" description="Helical" evidence="7">
    <location>
        <begin position="589"/>
        <end position="608"/>
    </location>
</feature>
<evidence type="ECO:0000256" key="4">
    <source>
        <dbReference type="ARBA" id="ARBA00022692"/>
    </source>
</evidence>
<dbReference type="GO" id="GO:0008381">
    <property type="term" value="F:mechanosensitive monoatomic ion channel activity"/>
    <property type="evidence" value="ECO:0007669"/>
    <property type="project" value="UniProtKB-ARBA"/>
</dbReference>
<dbReference type="EMBL" id="PDWK01000074">
    <property type="protein sequence ID" value="KAF1686399.1"/>
    <property type="molecule type" value="Genomic_DNA"/>
</dbReference>
<dbReference type="InterPro" id="IPR011066">
    <property type="entry name" value="MscS_channel_C_sf"/>
</dbReference>
<feature type="domain" description="Mechanosensitive ion channel MscS C-terminal" evidence="11">
    <location>
        <begin position="690"/>
        <end position="763"/>
    </location>
</feature>
<dbReference type="OrthoDB" id="9799209at2"/>
<dbReference type="Gene3D" id="3.30.70.100">
    <property type="match status" value="1"/>
</dbReference>
<evidence type="ECO:0000256" key="8">
    <source>
        <dbReference type="SAM" id="SignalP"/>
    </source>
</evidence>
<gene>
    <name evidence="12" type="ORF">CR938_12220</name>
</gene>
<dbReference type="PANTHER" id="PTHR30347:SF9">
    <property type="entry name" value="MINICONDUCTANCE MECHANOSENSITIVE CHANNEL MSCM"/>
    <property type="match status" value="1"/>
</dbReference>
<feature type="transmembrane region" description="Helical" evidence="7">
    <location>
        <begin position="412"/>
        <end position="434"/>
    </location>
</feature>
<keyword evidence="13" id="KW-1185">Reference proteome</keyword>
<evidence type="ECO:0000259" key="11">
    <source>
        <dbReference type="Pfam" id="PF21082"/>
    </source>
</evidence>
<reference evidence="12" key="1">
    <citation type="submission" date="2017-10" db="EMBL/GenBank/DDBJ databases">
        <title>Whole genome sequencing of members of genus Pseudoxanthomonas.</title>
        <authorList>
            <person name="Kumar S."/>
            <person name="Bansal K."/>
            <person name="Kaur A."/>
            <person name="Patil P."/>
            <person name="Sharma S."/>
            <person name="Patil P.B."/>
        </authorList>
    </citation>
    <scope>NUCLEOTIDE SEQUENCE</scope>
    <source>
        <strain evidence="12">DSM 22914</strain>
    </source>
</reference>
<evidence type="ECO:0000256" key="2">
    <source>
        <dbReference type="ARBA" id="ARBA00008017"/>
    </source>
</evidence>
<evidence type="ECO:0000256" key="1">
    <source>
        <dbReference type="ARBA" id="ARBA00004651"/>
    </source>
</evidence>
<feature type="transmembrane region" description="Helical" evidence="7">
    <location>
        <begin position="316"/>
        <end position="337"/>
    </location>
</feature>
<dbReference type="InterPro" id="IPR052702">
    <property type="entry name" value="MscS-like_channel"/>
</dbReference>
<dbReference type="AlphaFoldDB" id="A0A921TF50"/>
<dbReference type="SUPFAM" id="SSF50182">
    <property type="entry name" value="Sm-like ribonucleoproteins"/>
    <property type="match status" value="1"/>
</dbReference>
<dbReference type="Gene3D" id="1.10.287.1260">
    <property type="match status" value="1"/>
</dbReference>
<feature type="transmembrane region" description="Helical" evidence="7">
    <location>
        <begin position="343"/>
        <end position="364"/>
    </location>
</feature>
<accession>A0A921TF50</accession>
<feature type="transmembrane region" description="Helical" evidence="7">
    <location>
        <begin position="237"/>
        <end position="255"/>
    </location>
</feature>
<feature type="transmembrane region" description="Helical" evidence="7">
    <location>
        <begin position="385"/>
        <end position="406"/>
    </location>
</feature>
<evidence type="ECO:0000259" key="9">
    <source>
        <dbReference type="Pfam" id="PF00924"/>
    </source>
</evidence>
<dbReference type="RefSeq" id="WP_162125283.1">
    <property type="nucleotide sequence ID" value="NZ_PDWK01000074.1"/>
</dbReference>
<comment type="subcellular location">
    <subcellularLocation>
        <location evidence="1">Cell membrane</location>
        <topology evidence="1">Multi-pass membrane protein</topology>
    </subcellularLocation>
</comment>
<evidence type="ECO:0000256" key="7">
    <source>
        <dbReference type="SAM" id="Phobius"/>
    </source>
</evidence>
<feature type="transmembrane region" description="Helical" evidence="7">
    <location>
        <begin position="560"/>
        <end position="583"/>
    </location>
</feature>
<dbReference type="InterPro" id="IPR049278">
    <property type="entry name" value="MS_channel_C"/>
</dbReference>
<feature type="transmembrane region" description="Helical" evidence="7">
    <location>
        <begin position="198"/>
        <end position="216"/>
    </location>
</feature>
<feature type="signal peptide" evidence="8">
    <location>
        <begin position="1"/>
        <end position="25"/>
    </location>
</feature>
<comment type="caution">
    <text evidence="12">The sequence shown here is derived from an EMBL/GenBank/DDBJ whole genome shotgun (WGS) entry which is preliminary data.</text>
</comment>
<dbReference type="Gene3D" id="2.30.30.60">
    <property type="match status" value="1"/>
</dbReference>
<feature type="transmembrane region" description="Helical" evidence="7">
    <location>
        <begin position="470"/>
        <end position="493"/>
    </location>
</feature>
<keyword evidence="3" id="KW-1003">Cell membrane</keyword>
<dbReference type="InterPro" id="IPR010920">
    <property type="entry name" value="LSM_dom_sf"/>
</dbReference>
<dbReference type="GO" id="GO:0005886">
    <property type="term" value="C:plasma membrane"/>
    <property type="evidence" value="ECO:0007669"/>
    <property type="project" value="UniProtKB-SubCell"/>
</dbReference>
<evidence type="ECO:0000259" key="10">
    <source>
        <dbReference type="Pfam" id="PF12607"/>
    </source>
</evidence>
<dbReference type="Pfam" id="PF00924">
    <property type="entry name" value="MS_channel_2nd"/>
    <property type="match status" value="1"/>
</dbReference>
<sequence>MRRTALLLRPLLFLLLACLALPVRADGPDLDKARRQLETIATRLERYDNDADLAGARETVLDIQAAAQALIDARTPELESLDARLAGLGEPPAGQPEPAEVARERQALLQERAALDAQLRQARLALVESGQLLDRIAALRQQRFGELLLERTPPPWRPAFWRQLGASAPRDVARLQALWRQAADAARGHWREGTLQPAVSLALAVLLTLGAAWLGRRLPALVAARTPAGPLRRSGPAMARVLLALLATLCVVQLPRGALLPETLPASRAALAGRATGLAVFVTVAATLGRALLSVDRPSWRLPAISDEGARALRRFPLPVALVVAVPSFARMVVAQARTSLDLAVAVTGLTAVLCTALVLAVLLRIQRLQSGAAGDGAPRPHFRPWMNLAVSLGWIGVGLSVLGLLTGYVALAAFIGLQLIWAVTVVAAAWLAMRFADDLVCTLLASRGVAGRRINTRFGIEPRLVDRTAVLLSAGLRLLVALAALILLALPWGSGGTDLVERTLRLLRGITIGELVLSPGNIARALLVFAGASLLLYLFRRWLERRFLPTTRMDEGMRASVATLAGYAGMVLALAMALAAIGVSLERIAWIASALSVGIGFGLQAIVQNFISGLILLAERPVKVGDWVVVGDAEGDIRRINVRATEIQTSDRTTVLVPNSELITKAVRNRTYANPEGLVKILLPLPLATTDADQVRAILLEAFRAHPAVMEAPAPGVQIDSITTDRIVFAATGFVPSPRQASAVRSELLFTILRNLRDRGIRLG</sequence>
<feature type="domain" description="DUF3772" evidence="10">
    <location>
        <begin position="119"/>
        <end position="181"/>
    </location>
</feature>
<feature type="transmembrane region" description="Helical" evidence="7">
    <location>
        <begin position="523"/>
        <end position="540"/>
    </location>
</feature>
<dbReference type="PANTHER" id="PTHR30347">
    <property type="entry name" value="POTASSIUM CHANNEL RELATED"/>
    <property type="match status" value="1"/>
</dbReference>
<dbReference type="InterPro" id="IPR023408">
    <property type="entry name" value="MscS_beta-dom_sf"/>
</dbReference>
<organism evidence="12 13">
    <name type="scientific">Pseudoxanthomonas taiwanensis</name>
    <dbReference type="NCBI Taxonomy" id="176598"/>
    <lineage>
        <taxon>Bacteria</taxon>
        <taxon>Pseudomonadati</taxon>
        <taxon>Pseudomonadota</taxon>
        <taxon>Gammaproteobacteria</taxon>
        <taxon>Lysobacterales</taxon>
        <taxon>Lysobacteraceae</taxon>
        <taxon>Pseudoxanthomonas</taxon>
    </lineage>
</organism>
<proteinExistence type="inferred from homology"/>
<dbReference type="InterPro" id="IPR011014">
    <property type="entry name" value="MscS_channel_TM-2"/>
</dbReference>
<dbReference type="InterPro" id="IPR022249">
    <property type="entry name" value="DUF3772"/>
</dbReference>
<keyword evidence="6 7" id="KW-0472">Membrane</keyword>
<evidence type="ECO:0000256" key="3">
    <source>
        <dbReference type="ARBA" id="ARBA00022475"/>
    </source>
</evidence>
<dbReference type="SUPFAM" id="SSF82689">
    <property type="entry name" value="Mechanosensitive channel protein MscS (YggB), C-terminal domain"/>
    <property type="match status" value="1"/>
</dbReference>
<dbReference type="SUPFAM" id="SSF82861">
    <property type="entry name" value="Mechanosensitive channel protein MscS (YggB), transmembrane region"/>
    <property type="match status" value="1"/>
</dbReference>
<feature type="transmembrane region" description="Helical" evidence="7">
    <location>
        <begin position="275"/>
        <end position="295"/>
    </location>
</feature>
<protein>
    <submittedName>
        <fullName evidence="12">Mechanosensitive ion channel protein MscS</fullName>
    </submittedName>
</protein>
<evidence type="ECO:0000256" key="5">
    <source>
        <dbReference type="ARBA" id="ARBA00022989"/>
    </source>
</evidence>
<keyword evidence="4 7" id="KW-0812">Transmembrane</keyword>
<keyword evidence="5 7" id="KW-1133">Transmembrane helix</keyword>
<dbReference type="Proteomes" id="UP000717981">
    <property type="component" value="Unassembled WGS sequence"/>
</dbReference>
<dbReference type="Pfam" id="PF21082">
    <property type="entry name" value="MS_channel_3rd"/>
    <property type="match status" value="1"/>
</dbReference>
<evidence type="ECO:0000313" key="13">
    <source>
        <dbReference type="Proteomes" id="UP000717981"/>
    </source>
</evidence>
<evidence type="ECO:0000313" key="12">
    <source>
        <dbReference type="EMBL" id="KAF1686399.1"/>
    </source>
</evidence>
<feature type="domain" description="Mechanosensitive ion channel MscS" evidence="9">
    <location>
        <begin position="607"/>
        <end position="672"/>
    </location>
</feature>
<comment type="similarity">
    <text evidence="2">Belongs to the MscS (TC 1.A.23) family.</text>
</comment>
<feature type="chain" id="PRO_5036929678" evidence="8">
    <location>
        <begin position="26"/>
        <end position="765"/>
    </location>
</feature>
<name>A0A921TF50_9GAMM</name>